<dbReference type="InterPro" id="IPR052650">
    <property type="entry name" value="Zinc_finger_CCCH"/>
</dbReference>
<feature type="region of interest" description="Disordered" evidence="5">
    <location>
        <begin position="78"/>
        <end position="118"/>
    </location>
</feature>
<feature type="region of interest" description="Disordered" evidence="5">
    <location>
        <begin position="131"/>
        <end position="154"/>
    </location>
</feature>
<reference evidence="7" key="1">
    <citation type="journal article" date="2019" name="Sci. Rep.">
        <title>Draft genome of Tanacetum cinerariifolium, the natural source of mosquito coil.</title>
        <authorList>
            <person name="Yamashiro T."/>
            <person name="Shiraishi A."/>
            <person name="Satake H."/>
            <person name="Nakayama K."/>
        </authorList>
    </citation>
    <scope>NUCLEOTIDE SEQUENCE</scope>
</reference>
<evidence type="ECO:0000313" key="7">
    <source>
        <dbReference type="EMBL" id="GEU87691.1"/>
    </source>
</evidence>
<evidence type="ECO:0000259" key="6">
    <source>
        <dbReference type="PROSITE" id="PS50103"/>
    </source>
</evidence>
<gene>
    <name evidence="7" type="ORF">Tci_059669</name>
</gene>
<dbReference type="SMART" id="SM00356">
    <property type="entry name" value="ZnF_C3H1"/>
    <property type="match status" value="1"/>
</dbReference>
<keyword evidence="3 4" id="KW-0862">Zinc</keyword>
<keyword evidence="2 4" id="KW-0863">Zinc-finger</keyword>
<dbReference type="EMBL" id="BKCJ010009594">
    <property type="protein sequence ID" value="GEU87691.1"/>
    <property type="molecule type" value="Genomic_DNA"/>
</dbReference>
<dbReference type="GO" id="GO:0008270">
    <property type="term" value="F:zinc ion binding"/>
    <property type="evidence" value="ECO:0007669"/>
    <property type="project" value="UniProtKB-KW"/>
</dbReference>
<dbReference type="PROSITE" id="PS50103">
    <property type="entry name" value="ZF_C3H1"/>
    <property type="match status" value="1"/>
</dbReference>
<feature type="domain" description="C3H1-type" evidence="6">
    <location>
        <begin position="49"/>
        <end position="76"/>
    </location>
</feature>
<dbReference type="InterPro" id="IPR036855">
    <property type="entry name" value="Znf_CCCH_sf"/>
</dbReference>
<dbReference type="Gene3D" id="4.10.1000.10">
    <property type="entry name" value="Zinc finger, CCCH-type"/>
    <property type="match status" value="1"/>
</dbReference>
<evidence type="ECO:0000256" key="1">
    <source>
        <dbReference type="ARBA" id="ARBA00022723"/>
    </source>
</evidence>
<sequence>NDAQQKEPRLDVPVIRPRSSSPAVEVNEGNKRPANICDSPATEVNEENKRQAVICSFFANGWCIKGNSCKFRHIKDHTSVSDQQKETSVAAYQRSEPQNDEGLANSAAAPSITCSSEVKPELQKENIVTIPSVNDAGTKGLQENPPANADSSLHEASSNLINGSDTLKNSWVSSYTATMEEPGDKLSKFPPSSQLPSISGTHSPKNVNPLKIETIGMTNGSDKGSLASHVNDNDIDMDVTSEKGNMKSEGKGKLHLTSGHVGNVKQASEHDSHYSQRKNEGSTKQVKVRDESSQYHKIELDPEGDMHREPKALRLFRAALIEFIKELVKPTWREGKLSKDAHKLIVKKAVDKVVSTLPAEHIPSMQESIDMYLSTSKPKLEKLVQGYIEKYGKL</sequence>
<feature type="compositionally biased region" description="Basic and acidic residues" evidence="5">
    <location>
        <begin position="267"/>
        <end position="292"/>
    </location>
</feature>
<dbReference type="InterPro" id="IPR000571">
    <property type="entry name" value="Znf_CCCH"/>
</dbReference>
<dbReference type="AlphaFoldDB" id="A0A6L2NMZ6"/>
<evidence type="ECO:0000256" key="5">
    <source>
        <dbReference type="SAM" id="MobiDB-lite"/>
    </source>
</evidence>
<feature type="compositionally biased region" description="Basic and acidic residues" evidence="5">
    <location>
        <begin position="1"/>
        <end position="10"/>
    </location>
</feature>
<feature type="zinc finger region" description="C3H1-type" evidence="4">
    <location>
        <begin position="49"/>
        <end position="76"/>
    </location>
</feature>
<dbReference type="PANTHER" id="PTHR36886">
    <property type="entry name" value="PROTEIN FRIGIDA-ESSENTIAL 1"/>
    <property type="match status" value="1"/>
</dbReference>
<comment type="caution">
    <text evidence="7">The sequence shown here is derived from an EMBL/GenBank/DDBJ whole genome shotgun (WGS) entry which is preliminary data.</text>
</comment>
<proteinExistence type="predicted"/>
<feature type="non-terminal residue" evidence="7">
    <location>
        <position position="1"/>
    </location>
</feature>
<name>A0A6L2NMZ6_TANCI</name>
<keyword evidence="1 4" id="KW-0479">Metal-binding</keyword>
<evidence type="ECO:0000256" key="4">
    <source>
        <dbReference type="PROSITE-ProRule" id="PRU00723"/>
    </source>
</evidence>
<evidence type="ECO:0000256" key="3">
    <source>
        <dbReference type="ARBA" id="ARBA00022833"/>
    </source>
</evidence>
<dbReference type="PANTHER" id="PTHR36886:SF3">
    <property type="entry name" value="PROTEIN FRIGIDA-ESSENTIAL 1"/>
    <property type="match status" value="1"/>
</dbReference>
<organism evidence="7">
    <name type="scientific">Tanacetum cinerariifolium</name>
    <name type="common">Dalmatian daisy</name>
    <name type="synonym">Chrysanthemum cinerariifolium</name>
    <dbReference type="NCBI Taxonomy" id="118510"/>
    <lineage>
        <taxon>Eukaryota</taxon>
        <taxon>Viridiplantae</taxon>
        <taxon>Streptophyta</taxon>
        <taxon>Embryophyta</taxon>
        <taxon>Tracheophyta</taxon>
        <taxon>Spermatophyta</taxon>
        <taxon>Magnoliopsida</taxon>
        <taxon>eudicotyledons</taxon>
        <taxon>Gunneridae</taxon>
        <taxon>Pentapetalae</taxon>
        <taxon>asterids</taxon>
        <taxon>campanulids</taxon>
        <taxon>Asterales</taxon>
        <taxon>Asteraceae</taxon>
        <taxon>Asteroideae</taxon>
        <taxon>Anthemideae</taxon>
        <taxon>Anthemidinae</taxon>
        <taxon>Tanacetum</taxon>
    </lineage>
</organism>
<accession>A0A6L2NMZ6</accession>
<evidence type="ECO:0000256" key="2">
    <source>
        <dbReference type="ARBA" id="ARBA00022771"/>
    </source>
</evidence>
<dbReference type="SUPFAM" id="SSF90229">
    <property type="entry name" value="CCCH zinc finger"/>
    <property type="match status" value="1"/>
</dbReference>
<feature type="region of interest" description="Disordered" evidence="5">
    <location>
        <begin position="1"/>
        <end position="39"/>
    </location>
</feature>
<feature type="region of interest" description="Disordered" evidence="5">
    <location>
        <begin position="181"/>
        <end position="208"/>
    </location>
</feature>
<feature type="compositionally biased region" description="Polar residues" evidence="5">
    <location>
        <begin position="190"/>
        <end position="206"/>
    </location>
</feature>
<protein>
    <submittedName>
        <fullName evidence="7">Protein FRIGIDA-ESSENTIAL 1-like isoform X1</fullName>
    </submittedName>
</protein>
<feature type="region of interest" description="Disordered" evidence="5">
    <location>
        <begin position="266"/>
        <end position="292"/>
    </location>
</feature>